<evidence type="ECO:0000313" key="6">
    <source>
        <dbReference type="Ensembl" id="ENSSRHP00000019405.1"/>
    </source>
</evidence>
<feature type="chain" id="PRO_5025519778" evidence="5">
    <location>
        <begin position="42"/>
        <end position="191"/>
    </location>
</feature>
<feature type="signal peptide" evidence="5">
    <location>
        <begin position="1"/>
        <end position="41"/>
    </location>
</feature>
<accession>A0A673H0A2</accession>
<dbReference type="PANTHER" id="PTHR15040">
    <property type="entry name" value="DERMATOPONTIN-RELATED"/>
    <property type="match status" value="1"/>
</dbReference>
<dbReference type="GO" id="GO:0030199">
    <property type="term" value="P:collagen fibril organization"/>
    <property type="evidence" value="ECO:0007669"/>
    <property type="project" value="TreeGrafter"/>
</dbReference>
<name>A0A673H0A2_9TELE</name>
<reference evidence="6" key="1">
    <citation type="submission" date="2025-08" db="UniProtKB">
        <authorList>
            <consortium name="Ensembl"/>
        </authorList>
    </citation>
    <scope>IDENTIFICATION</scope>
</reference>
<dbReference type="GO" id="GO:0005615">
    <property type="term" value="C:extracellular space"/>
    <property type="evidence" value="ECO:0007669"/>
    <property type="project" value="TreeGrafter"/>
</dbReference>
<dbReference type="InterPro" id="IPR026645">
    <property type="entry name" value="Dermatopontin"/>
</dbReference>
<organism evidence="6 7">
    <name type="scientific">Sinocyclocheilus rhinocerous</name>
    <dbReference type="NCBI Taxonomy" id="307959"/>
    <lineage>
        <taxon>Eukaryota</taxon>
        <taxon>Metazoa</taxon>
        <taxon>Chordata</taxon>
        <taxon>Craniata</taxon>
        <taxon>Vertebrata</taxon>
        <taxon>Euteleostomi</taxon>
        <taxon>Actinopterygii</taxon>
        <taxon>Neopterygii</taxon>
        <taxon>Teleostei</taxon>
        <taxon>Ostariophysi</taxon>
        <taxon>Cypriniformes</taxon>
        <taxon>Cyprinidae</taxon>
        <taxon>Cyprininae</taxon>
        <taxon>Sinocyclocheilus</taxon>
    </lineage>
</organism>
<reference evidence="6" key="2">
    <citation type="submission" date="2025-09" db="UniProtKB">
        <authorList>
            <consortium name="Ensembl"/>
        </authorList>
    </citation>
    <scope>IDENTIFICATION</scope>
</reference>
<keyword evidence="3" id="KW-0964">Secreted</keyword>
<evidence type="ECO:0000256" key="3">
    <source>
        <dbReference type="ARBA" id="ARBA00022525"/>
    </source>
</evidence>
<dbReference type="Pfam" id="PF14704">
    <property type="entry name" value="DERM"/>
    <property type="match status" value="1"/>
</dbReference>
<comment type="subcellular location">
    <subcellularLocation>
        <location evidence="1">Secreted</location>
    </subcellularLocation>
</comment>
<dbReference type="GO" id="GO:0031012">
    <property type="term" value="C:extracellular matrix"/>
    <property type="evidence" value="ECO:0007669"/>
    <property type="project" value="TreeGrafter"/>
</dbReference>
<proteinExistence type="inferred from homology"/>
<keyword evidence="4" id="KW-1015">Disulfide bond</keyword>
<dbReference type="Proteomes" id="UP000472270">
    <property type="component" value="Unassembled WGS sequence"/>
</dbReference>
<dbReference type="Ensembl" id="ENSSRHT00000020028.1">
    <property type="protein sequence ID" value="ENSSRHP00000019405.1"/>
    <property type="gene ID" value="ENSSRHG00000010460.1"/>
</dbReference>
<evidence type="ECO:0000256" key="1">
    <source>
        <dbReference type="ARBA" id="ARBA00004613"/>
    </source>
</evidence>
<protein>
    <submittedName>
        <fullName evidence="6">Hemagglutinin/amebocyte aggregation factor-like</fullName>
    </submittedName>
</protein>
<sequence>MSAITTLVKRHKTQLHPHTQEAMWRVALFLLLTGLLATGQGWENDYDQPLNFNCPSGQSISSIRSEHHNFYEDRRWDFDCKPTSKAVDCYWSPYINNFDQTFTFECKPQYALAGMSSHHDNYYEDRMWRFYCCESKCISGNCQWTSYVNYFDEYIYWTVPPHSFLVGADSYHQNFQEDRRWKYKYCVQQSC</sequence>
<keyword evidence="5" id="KW-0732">Signal</keyword>
<comment type="similarity">
    <text evidence="2">Belongs to the dermatopontin family.</text>
</comment>
<evidence type="ECO:0000256" key="4">
    <source>
        <dbReference type="ARBA" id="ARBA00023157"/>
    </source>
</evidence>
<evidence type="ECO:0000256" key="5">
    <source>
        <dbReference type="SAM" id="SignalP"/>
    </source>
</evidence>
<evidence type="ECO:0000256" key="2">
    <source>
        <dbReference type="ARBA" id="ARBA00008712"/>
    </source>
</evidence>
<dbReference type="AlphaFoldDB" id="A0A673H0A2"/>
<gene>
    <name evidence="6" type="primary">LOC107710124</name>
</gene>
<evidence type="ECO:0000313" key="7">
    <source>
        <dbReference type="Proteomes" id="UP000472270"/>
    </source>
</evidence>
<dbReference type="PANTHER" id="PTHR15040:SF3">
    <property type="entry name" value="SI:DKEY-14D8.6-RELATED"/>
    <property type="match status" value="1"/>
</dbReference>
<keyword evidence="7" id="KW-1185">Reference proteome</keyword>